<protein>
    <recommendedName>
        <fullName evidence="1">NOL9 C-terminal domain-containing protein</fullName>
    </recommendedName>
</protein>
<organism evidence="2 3">
    <name type="scientific">Ciona savignyi</name>
    <name type="common">Pacific transparent sea squirt</name>
    <dbReference type="NCBI Taxonomy" id="51511"/>
    <lineage>
        <taxon>Eukaryota</taxon>
        <taxon>Metazoa</taxon>
        <taxon>Chordata</taxon>
        <taxon>Tunicata</taxon>
        <taxon>Ascidiacea</taxon>
        <taxon>Phlebobranchia</taxon>
        <taxon>Cionidae</taxon>
        <taxon>Ciona</taxon>
    </lineage>
</organism>
<proteinExistence type="predicted"/>
<dbReference type="STRING" id="51511.ENSCSAVP00000007404"/>
<evidence type="ECO:0000313" key="2">
    <source>
        <dbReference type="Ensembl" id="ENSCSAVP00000007404.1"/>
    </source>
</evidence>
<dbReference type="InParanoid" id="H2YPZ6"/>
<dbReference type="InterPro" id="IPR057570">
    <property type="entry name" value="NOL9_C"/>
</dbReference>
<evidence type="ECO:0000313" key="3">
    <source>
        <dbReference type="Proteomes" id="UP000007875"/>
    </source>
</evidence>
<dbReference type="HOGENOM" id="CLU_1331550_0_0_1"/>
<dbReference type="AlphaFoldDB" id="H2YPZ6"/>
<reference evidence="3" key="1">
    <citation type="submission" date="2003-08" db="EMBL/GenBank/DDBJ databases">
        <authorList>
            <person name="Birren B."/>
            <person name="Nusbaum C."/>
            <person name="Abebe A."/>
            <person name="Abouelleil A."/>
            <person name="Adekoya E."/>
            <person name="Ait-zahra M."/>
            <person name="Allen N."/>
            <person name="Allen T."/>
            <person name="An P."/>
            <person name="Anderson M."/>
            <person name="Anderson S."/>
            <person name="Arachchi H."/>
            <person name="Armbruster J."/>
            <person name="Bachantsang P."/>
            <person name="Baldwin J."/>
            <person name="Barry A."/>
            <person name="Bayul T."/>
            <person name="Blitshsteyn B."/>
            <person name="Bloom T."/>
            <person name="Blye J."/>
            <person name="Boguslavskiy L."/>
            <person name="Borowsky M."/>
            <person name="Boukhgalter B."/>
            <person name="Brunache A."/>
            <person name="Butler J."/>
            <person name="Calixte N."/>
            <person name="Calvo S."/>
            <person name="Camarata J."/>
            <person name="Campo K."/>
            <person name="Chang J."/>
            <person name="Cheshatsang Y."/>
            <person name="Citroen M."/>
            <person name="Collymore A."/>
            <person name="Considine T."/>
            <person name="Cook A."/>
            <person name="Cooke P."/>
            <person name="Corum B."/>
            <person name="Cuomo C."/>
            <person name="David R."/>
            <person name="Dawoe T."/>
            <person name="Degray S."/>
            <person name="Dodge S."/>
            <person name="Dooley K."/>
            <person name="Dorje P."/>
            <person name="Dorjee K."/>
            <person name="Dorris L."/>
            <person name="Duffey N."/>
            <person name="Dupes A."/>
            <person name="Elkins T."/>
            <person name="Engels R."/>
            <person name="Erickson J."/>
            <person name="Farina A."/>
            <person name="Faro S."/>
            <person name="Ferreira P."/>
            <person name="Fischer H."/>
            <person name="Fitzgerald M."/>
            <person name="Foley K."/>
            <person name="Gage D."/>
            <person name="Galagan J."/>
            <person name="Gearin G."/>
            <person name="Gnerre S."/>
            <person name="Gnirke A."/>
            <person name="Goyette A."/>
            <person name="Graham J."/>
            <person name="Grandbois E."/>
            <person name="Gyaltsen K."/>
            <person name="Hafez N."/>
            <person name="Hagopian D."/>
            <person name="Hagos B."/>
            <person name="Hall J."/>
            <person name="Hatcher B."/>
            <person name="Heller A."/>
            <person name="Higgins H."/>
            <person name="Honan T."/>
            <person name="Horn A."/>
            <person name="Houde N."/>
            <person name="Hughes L."/>
            <person name="Hulme W."/>
            <person name="Husby E."/>
            <person name="Iliev I."/>
            <person name="Jaffe D."/>
            <person name="Jones C."/>
            <person name="Kamal M."/>
            <person name="Kamat A."/>
            <person name="Kamvysselis M."/>
            <person name="Karlsson E."/>
            <person name="Kells C."/>
            <person name="Kieu A."/>
            <person name="Kisner P."/>
            <person name="Kodira C."/>
            <person name="Kulbokas E."/>
            <person name="Labutti K."/>
            <person name="Lama D."/>
            <person name="Landers T."/>
            <person name="Leger J."/>
            <person name="Levine S."/>
            <person name="Lewis D."/>
            <person name="Lewis T."/>
            <person name="Lindblad-toh K."/>
            <person name="Liu X."/>
            <person name="Lokyitsang T."/>
            <person name="Lokyitsang Y."/>
            <person name="Lucien O."/>
            <person name="Lui A."/>
            <person name="Ma L.J."/>
            <person name="Mabbitt R."/>
            <person name="Macdonald J."/>
            <person name="Maclean C."/>
            <person name="Major J."/>
            <person name="Manning J."/>
            <person name="Marabella R."/>
            <person name="Maru K."/>
            <person name="Matthews C."/>
            <person name="Mauceli E."/>
            <person name="Mccarthy M."/>
            <person name="Mcdonough S."/>
            <person name="Mcghee T."/>
            <person name="Meldrim J."/>
            <person name="Meneus L."/>
            <person name="Mesirov J."/>
            <person name="Mihalev A."/>
            <person name="Mihova T."/>
            <person name="Mikkelsen T."/>
            <person name="Mlenga V."/>
            <person name="Moru K."/>
            <person name="Mozes J."/>
            <person name="Mulrain L."/>
            <person name="Munson G."/>
            <person name="Naylor J."/>
            <person name="Newes C."/>
            <person name="Nguyen C."/>
            <person name="Nguyen N."/>
            <person name="Nguyen T."/>
            <person name="Nicol R."/>
            <person name="Nielsen C."/>
            <person name="Nizzari M."/>
            <person name="Norbu C."/>
            <person name="Norbu N."/>
            <person name="O'donnell P."/>
            <person name="Okoawo O."/>
            <person name="O'leary S."/>
            <person name="Omotosho B."/>
            <person name="O'neill K."/>
            <person name="Osman S."/>
            <person name="Parker S."/>
            <person name="Perrin D."/>
            <person name="Phunkhang P."/>
            <person name="Piqani B."/>
            <person name="Purcell S."/>
            <person name="Rachupka T."/>
            <person name="Ramasamy U."/>
            <person name="Rameau R."/>
            <person name="Ray V."/>
            <person name="Raymond C."/>
            <person name="Retta R."/>
            <person name="Richardson S."/>
            <person name="Rise C."/>
            <person name="Rodriguez J."/>
            <person name="Rogers J."/>
            <person name="Rogov P."/>
            <person name="Rutman M."/>
            <person name="Schupbach R."/>
            <person name="Seaman C."/>
            <person name="Settipalli S."/>
            <person name="Sharpe T."/>
            <person name="Sheridan J."/>
            <person name="Sherpa N."/>
            <person name="Shi J."/>
            <person name="Smirnov S."/>
            <person name="Smith C."/>
            <person name="Sougnez C."/>
            <person name="Spencer B."/>
            <person name="Stalker J."/>
            <person name="Stange-thomann N."/>
            <person name="Stavropoulos S."/>
            <person name="Stetson K."/>
            <person name="Stone C."/>
            <person name="Stone S."/>
            <person name="Stubbs M."/>
            <person name="Talamas J."/>
            <person name="Tchuinga P."/>
            <person name="Tenzing P."/>
            <person name="Tesfaye S."/>
            <person name="Theodore J."/>
            <person name="Thoulutsang Y."/>
            <person name="Topham K."/>
            <person name="Towey S."/>
            <person name="Tsamla T."/>
            <person name="Tsomo N."/>
            <person name="Vallee D."/>
            <person name="Vassiliev H."/>
            <person name="Venkataraman V."/>
            <person name="Vinson J."/>
            <person name="Vo A."/>
            <person name="Wade C."/>
            <person name="Wang S."/>
            <person name="Wangchuk T."/>
            <person name="Wangdi T."/>
            <person name="Whittaker C."/>
            <person name="Wilkinson J."/>
            <person name="Wu Y."/>
            <person name="Wyman D."/>
            <person name="Yadav S."/>
            <person name="Yang S."/>
            <person name="Yang X."/>
            <person name="Yeager S."/>
            <person name="Yee E."/>
            <person name="Young G."/>
            <person name="Zainoun J."/>
            <person name="Zembeck L."/>
            <person name="Zimmer A."/>
            <person name="Zody M."/>
            <person name="Lander E."/>
        </authorList>
    </citation>
    <scope>NUCLEOTIDE SEQUENCE [LARGE SCALE GENOMIC DNA]</scope>
</reference>
<sequence>MEIGTNTPEIIKYMAPDYRNLSMLSKLLEIADACFSRDNKTTVNMCRKSLLGKLQKAKPYKIALKQLQLYNATDSPVKYKHAFAALNASVVALCKTEQPDLQNLQADDIIPPPHPCQCVGVGLVRGIDHDSGVIYVLSDLSLDQLLTVDCIIRGNSAVPEPLMLEQGKMDSSGGSLYVTKNFPYETVGAGMFKVHRKFSKLTRDGK</sequence>
<dbReference type="Ensembl" id="ENSCSAVT00000007501.1">
    <property type="protein sequence ID" value="ENSCSAVP00000007404.1"/>
    <property type="gene ID" value="ENSCSAVG00000004425.1"/>
</dbReference>
<evidence type="ECO:0000259" key="1">
    <source>
        <dbReference type="Pfam" id="PF25467"/>
    </source>
</evidence>
<reference evidence="2" key="2">
    <citation type="submission" date="2025-08" db="UniProtKB">
        <authorList>
            <consortium name="Ensembl"/>
        </authorList>
    </citation>
    <scope>IDENTIFICATION</scope>
</reference>
<reference evidence="2" key="3">
    <citation type="submission" date="2025-09" db="UniProtKB">
        <authorList>
            <consortium name="Ensembl"/>
        </authorList>
    </citation>
    <scope>IDENTIFICATION</scope>
</reference>
<dbReference type="Pfam" id="PF25467">
    <property type="entry name" value="NOL9_C"/>
    <property type="match status" value="1"/>
</dbReference>
<accession>H2YPZ6</accession>
<keyword evidence="3" id="KW-1185">Reference proteome</keyword>
<dbReference type="Proteomes" id="UP000007875">
    <property type="component" value="Unassembled WGS sequence"/>
</dbReference>
<name>H2YPZ6_CIOSA</name>
<dbReference type="eggNOG" id="KOG2750">
    <property type="taxonomic scope" value="Eukaryota"/>
</dbReference>
<feature type="domain" description="NOL9 C-terminal" evidence="1">
    <location>
        <begin position="56"/>
        <end position="159"/>
    </location>
</feature>